<feature type="domain" description="Glucosamine/galactosamine-6-phosphate isomerase" evidence="8">
    <location>
        <begin position="34"/>
        <end position="258"/>
    </location>
</feature>
<reference evidence="9" key="1">
    <citation type="journal article" date="2020" name="mSystems">
        <title>Genome- and Community-Level Interaction Insights into Carbon Utilization and Element Cycling Functions of Hydrothermarchaeota in Hydrothermal Sediment.</title>
        <authorList>
            <person name="Zhou Z."/>
            <person name="Liu Y."/>
            <person name="Xu W."/>
            <person name="Pan J."/>
            <person name="Luo Z.H."/>
            <person name="Li M."/>
        </authorList>
    </citation>
    <scope>NUCLEOTIDE SEQUENCE [LARGE SCALE GENOMIC DNA]</scope>
    <source>
        <strain evidence="9">SpSt-222</strain>
    </source>
</reference>
<evidence type="ECO:0000259" key="8">
    <source>
        <dbReference type="Pfam" id="PF01182"/>
    </source>
</evidence>
<evidence type="ECO:0000256" key="1">
    <source>
        <dbReference type="ARBA" id="ARBA00000832"/>
    </source>
</evidence>
<keyword evidence="7 9" id="KW-0378">Hydrolase</keyword>
<name>A0A7C1X4J2_THERO</name>
<comment type="similarity">
    <text evidence="4 7">Belongs to the glucosamine/galactosamine-6-phosphate isomerase family. 6-phosphogluconolactonase subfamily.</text>
</comment>
<dbReference type="CDD" id="cd01400">
    <property type="entry name" value="6PGL"/>
    <property type="match status" value="1"/>
</dbReference>
<evidence type="ECO:0000256" key="4">
    <source>
        <dbReference type="ARBA" id="ARBA00010662"/>
    </source>
</evidence>
<dbReference type="GO" id="GO:0005975">
    <property type="term" value="P:carbohydrate metabolic process"/>
    <property type="evidence" value="ECO:0007669"/>
    <property type="project" value="UniProtKB-UniRule"/>
</dbReference>
<dbReference type="SUPFAM" id="SSF100950">
    <property type="entry name" value="NagB/RpiA/CoA transferase-like"/>
    <property type="match status" value="1"/>
</dbReference>
<gene>
    <name evidence="7 9" type="primary">pgl</name>
    <name evidence="9" type="ORF">ENP47_09900</name>
</gene>
<dbReference type="PANTHER" id="PTHR11054">
    <property type="entry name" value="6-PHOSPHOGLUCONOLACTONASE"/>
    <property type="match status" value="1"/>
</dbReference>
<dbReference type="EC" id="3.1.1.31" evidence="5 7"/>
<dbReference type="Gene3D" id="3.40.50.1360">
    <property type="match status" value="1"/>
</dbReference>
<comment type="catalytic activity">
    <reaction evidence="1 7">
        <text>6-phospho-D-glucono-1,5-lactone + H2O = 6-phospho-D-gluconate + H(+)</text>
        <dbReference type="Rhea" id="RHEA:12556"/>
        <dbReference type="ChEBI" id="CHEBI:15377"/>
        <dbReference type="ChEBI" id="CHEBI:15378"/>
        <dbReference type="ChEBI" id="CHEBI:57955"/>
        <dbReference type="ChEBI" id="CHEBI:58759"/>
        <dbReference type="EC" id="3.1.1.31"/>
    </reaction>
</comment>
<comment type="pathway">
    <text evidence="3 7">Carbohydrate degradation; pentose phosphate pathway; D-ribulose 5-phosphate from D-glucose 6-phosphate (oxidative stage): step 2/3.</text>
</comment>
<evidence type="ECO:0000256" key="6">
    <source>
        <dbReference type="ARBA" id="ARBA00020337"/>
    </source>
</evidence>
<organism evidence="9">
    <name type="scientific">Thermomicrobium roseum</name>
    <dbReference type="NCBI Taxonomy" id="500"/>
    <lineage>
        <taxon>Bacteria</taxon>
        <taxon>Pseudomonadati</taxon>
        <taxon>Thermomicrobiota</taxon>
        <taxon>Thermomicrobia</taxon>
        <taxon>Thermomicrobiales</taxon>
        <taxon>Thermomicrobiaceae</taxon>
        <taxon>Thermomicrobium</taxon>
    </lineage>
</organism>
<evidence type="ECO:0000256" key="5">
    <source>
        <dbReference type="ARBA" id="ARBA00013198"/>
    </source>
</evidence>
<evidence type="ECO:0000313" key="9">
    <source>
        <dbReference type="EMBL" id="HEF65895.1"/>
    </source>
</evidence>
<dbReference type="UniPathway" id="UPA00115">
    <property type="reaction ID" value="UER00409"/>
</dbReference>
<comment type="function">
    <text evidence="2 7">Hydrolysis of 6-phosphogluconolactone to 6-phosphogluconate.</text>
</comment>
<dbReference type="EMBL" id="DSJL01000011">
    <property type="protein sequence ID" value="HEF65895.1"/>
    <property type="molecule type" value="Genomic_DNA"/>
</dbReference>
<dbReference type="InterPro" id="IPR006148">
    <property type="entry name" value="Glc/Gal-6P_isomerase"/>
</dbReference>
<comment type="caution">
    <text evidence="9">The sequence shown here is derived from an EMBL/GenBank/DDBJ whole genome shotgun (WGS) entry which is preliminary data.</text>
</comment>
<dbReference type="AlphaFoldDB" id="A0A7C1X4J2"/>
<evidence type="ECO:0000256" key="3">
    <source>
        <dbReference type="ARBA" id="ARBA00004961"/>
    </source>
</evidence>
<dbReference type="InterPro" id="IPR005900">
    <property type="entry name" value="6-phosphogluconolactonase_DevB"/>
</dbReference>
<evidence type="ECO:0000256" key="2">
    <source>
        <dbReference type="ARBA" id="ARBA00002681"/>
    </source>
</evidence>
<dbReference type="GO" id="GO:0006098">
    <property type="term" value="P:pentose-phosphate shunt"/>
    <property type="evidence" value="ECO:0007669"/>
    <property type="project" value="UniProtKB-UniPathway"/>
</dbReference>
<dbReference type="NCBIfam" id="TIGR01198">
    <property type="entry name" value="pgl"/>
    <property type="match status" value="1"/>
</dbReference>
<protein>
    <recommendedName>
        <fullName evidence="6 7">6-phosphogluconolactonase</fullName>
        <shortName evidence="7">6PGL</shortName>
        <ecNumber evidence="5 7">3.1.1.31</ecNumber>
    </recommendedName>
</protein>
<dbReference type="Pfam" id="PF01182">
    <property type="entry name" value="Glucosamine_iso"/>
    <property type="match status" value="1"/>
</dbReference>
<dbReference type="InterPro" id="IPR037171">
    <property type="entry name" value="NagB/RpiA_transferase-like"/>
</dbReference>
<evidence type="ECO:0000256" key="7">
    <source>
        <dbReference type="RuleBase" id="RU365095"/>
    </source>
</evidence>
<dbReference type="GO" id="GO:0017057">
    <property type="term" value="F:6-phosphogluconolactonase activity"/>
    <property type="evidence" value="ECO:0007669"/>
    <property type="project" value="UniProtKB-UniRule"/>
</dbReference>
<dbReference type="PANTHER" id="PTHR11054:SF0">
    <property type="entry name" value="6-PHOSPHOGLUCONOLACTONASE"/>
    <property type="match status" value="1"/>
</dbReference>
<sequence length="279" mass="30760">MPSTKRQQSQSSIASWNGRRSTNHMSCRLEILRDERLAAERAAHILTETLAAAIQKRGWASIALAGGRTPRLLYELLAQPPFRDAVAWEQIEWFWGDERMVPPDHDESNYRLAAETLLTVLPIPAYRIHRVLTELGPEQAAAAYEATMRAVFDVSEGEVPHFDLILLGMGQDGHIASLFPHTPALQETRRLVVANPVPALSTTRITITPVLLQAARSVLVLVTGSEKAQTVRRALEDRLAPLDIPAHLLATVPGEVTWILDQAAASLLSVESGPCPERQ</sequence>
<dbReference type="InterPro" id="IPR039104">
    <property type="entry name" value="6PGL"/>
</dbReference>
<accession>A0A7C1X4J2</accession>
<proteinExistence type="inferred from homology"/>